<feature type="compositionally biased region" description="Basic and acidic residues" evidence="2">
    <location>
        <begin position="1523"/>
        <end position="1533"/>
    </location>
</feature>
<dbReference type="EMBL" id="CAKKTJ010000208">
    <property type="protein sequence ID" value="CAH0477978.1"/>
    <property type="molecule type" value="Genomic_DNA"/>
</dbReference>
<feature type="region of interest" description="Disordered" evidence="2">
    <location>
        <begin position="645"/>
        <end position="664"/>
    </location>
</feature>
<feature type="compositionally biased region" description="Polar residues" evidence="2">
    <location>
        <begin position="229"/>
        <end position="239"/>
    </location>
</feature>
<feature type="compositionally biased region" description="Basic and acidic residues" evidence="2">
    <location>
        <begin position="508"/>
        <end position="522"/>
    </location>
</feature>
<reference evidence="3" key="1">
    <citation type="submission" date="2021-11" db="EMBL/GenBank/DDBJ databases">
        <authorList>
            <person name="Islam A."/>
            <person name="Islam S."/>
            <person name="Flora M.S."/>
            <person name="Rahman M."/>
            <person name="Ziaur R.M."/>
            <person name="Epstein J.H."/>
            <person name="Hassan M."/>
            <person name="Klassen M."/>
            <person name="Woodard K."/>
            <person name="Webb A."/>
            <person name="Webby R.J."/>
            <person name="El Zowalaty M.E."/>
        </authorList>
    </citation>
    <scope>NUCLEOTIDE SEQUENCE</scope>
    <source>
        <strain evidence="3">Pbs3</strain>
    </source>
</reference>
<feature type="region of interest" description="Disordered" evidence="2">
    <location>
        <begin position="503"/>
        <end position="526"/>
    </location>
</feature>
<feature type="region of interest" description="Disordered" evidence="2">
    <location>
        <begin position="222"/>
        <end position="252"/>
    </location>
</feature>
<feature type="compositionally biased region" description="Basic residues" evidence="2">
    <location>
        <begin position="42"/>
        <end position="53"/>
    </location>
</feature>
<feature type="coiled-coil region" evidence="1">
    <location>
        <begin position="556"/>
        <end position="583"/>
    </location>
</feature>
<feature type="region of interest" description="Disordered" evidence="2">
    <location>
        <begin position="1296"/>
        <end position="1326"/>
    </location>
</feature>
<organism evidence="3 4">
    <name type="scientific">Peronospora belbahrii</name>
    <dbReference type="NCBI Taxonomy" id="622444"/>
    <lineage>
        <taxon>Eukaryota</taxon>
        <taxon>Sar</taxon>
        <taxon>Stramenopiles</taxon>
        <taxon>Oomycota</taxon>
        <taxon>Peronosporomycetes</taxon>
        <taxon>Peronosporales</taxon>
        <taxon>Peronosporaceae</taxon>
        <taxon>Peronospora</taxon>
    </lineage>
</organism>
<evidence type="ECO:0000256" key="2">
    <source>
        <dbReference type="SAM" id="MobiDB-lite"/>
    </source>
</evidence>
<dbReference type="Proteomes" id="UP001160483">
    <property type="component" value="Unassembled WGS sequence"/>
</dbReference>
<proteinExistence type="predicted"/>
<feature type="region of interest" description="Disordered" evidence="2">
    <location>
        <begin position="34"/>
        <end position="94"/>
    </location>
</feature>
<feature type="coiled-coil region" evidence="1">
    <location>
        <begin position="1462"/>
        <end position="1489"/>
    </location>
</feature>
<evidence type="ECO:0008006" key="5">
    <source>
        <dbReference type="Google" id="ProtNLM"/>
    </source>
</evidence>
<feature type="region of interest" description="Disordered" evidence="2">
    <location>
        <begin position="1523"/>
        <end position="1567"/>
    </location>
</feature>
<protein>
    <recommendedName>
        <fullName evidence="5">TPX2 C-terminal domain-containing protein</fullName>
    </recommendedName>
</protein>
<gene>
    <name evidence="3" type="ORF">PBS003_LOCUS4698</name>
</gene>
<accession>A0AAU9KYJ0</accession>
<feature type="compositionally biased region" description="Basic and acidic residues" evidence="2">
    <location>
        <begin position="54"/>
        <end position="88"/>
    </location>
</feature>
<evidence type="ECO:0000313" key="4">
    <source>
        <dbReference type="Proteomes" id="UP001160483"/>
    </source>
</evidence>
<evidence type="ECO:0000313" key="3">
    <source>
        <dbReference type="EMBL" id="CAH0477978.1"/>
    </source>
</evidence>
<sequence length="1611" mass="174878">MKQQVAELSTTLSGDVKTTGALLFKPEPQLDTSVHINDVNNKSKKKKNRRKSLEKKDVDNLKEELKIKEEEEKEREKIKEEEKERNDAMEDVVTVSTETSITKKNVVIVEDTQENVTTSDESRPLSVETTSSLGTRKLSGSWGSLLSRLKPGRKKSLSNGTESATKMGMVKSSLVEPNDDKRLEMPEEKIVDELLMNLKISCGDGEQSVRAEKDKYDVMKEQKKKVMDATQSPSPSPTSRDGVLSEEEVEKSEVVNGVMHLSSTERVDSNGQELDRNKSADLTADVTSEGFMENTGEDDGTVVPAVMDKNIPLVSVVEVAKHDTLATLEVNECNNEQVGTAEVESENVAMSAEVTTAESIERNQCSADVVTIEPVPLKLDFNFDLNTEDMMQSQAEVVTKSVDLDEDAVENIVVEADTTVTAVASSDNSQSKTVAVEPLVAVGVNGAVPSNTAQNDAVLSVTDDTVAKTLMVEPDKLVESNESLQSKAISTYKTELLPVKVAQPTSEQLDKDTAPSKPEKVSPVKSLASRFEGKQVQSLDSLKFRTLRGFFPEECSIRVEAEKKKYEAQAEQQKLKAKAEEEAKAKYKVGTGFKSPEKNALRDTSSLEVKKSAVTVQDSEVIGGMCTDSVGFATPDTVASRKKFSHDEGYAVTDSPSKLSDDAKESLTPVKSIASRFEGKHEQSLDDLKFRTVRGFFSEERSVHVESEKQKFEAQAQHDTPLDNLKFRTVRGFFADEGMRSIDVGAEKAKFEALRMEQEEETKVGEHATSKNTAHAFTTLKRESSVDASSFNALGKTPLSTLDEDCNEMTRGAMLSFIETESAAVIESAVDSAVCVALGGLSLDGEIGVTVDKFPKASDILPFTGSDAASTAAIIEDKFAVAGDQGQASEIVDAAKAESVFVGNDTDEASLESNEGTKFSQEAGKVVSPANTQVVRLDLGDGGRNREVDITEGSHAYKNSSLDFEQNVKRGEYIESKIEVGLDKPSYGEDVVKRPVDSIGGAIEKDDAGDQLNMLSQRQNSQVAENEAANSELVELDLGSKAVESVEVVSTVSATGEVTERDAVSENESMQQLASTNEASIGSQNQVFESAFSVENRLEKLYLGESTGDALKEQLNHVTSMNCRPMLTTERSFVMEDDHTVETVETVVVGERSMTNGEEDLELLSPTKVRPAHKLFSGITSSKSTKALSKKILAKASAAKAAPAERAPVTSLAASYATKRAAKTNGLHKPLPQEKKAVYTRKGNVSELGCIKFSPAAPTIPAPTEQASIIAHNTSSQLRNVSDDAGDISHSRPALTADVSKSKGAMGSTCCKKSSPPLPTGPVTPKRASIVAPTALVKAKKAAEPLEDTGVTVPSVPARSKKYLNVKSKVLTQIQSGSMQPVTHKTITKEDFIAAERRKSLGSGGVRSLLRASDRRASLAARATIVGPPEPFVRSAFSRQKLRSTLPRYLDYENTPGYVERARQQYERRKRLEKENAAKSEKRQRELRTFFADKQHKSLVSSAEEVRGAYEFEKVARESKFAGKRTLRTERQRSRPTRRFRQSLSATSSAGTSSSNGVPSLTSKKSSVSSIAEKAVTAFAPGAAVTDSEKMTECALLPDETVELTQEEIRT</sequence>
<keyword evidence="1" id="KW-0175">Coiled coil</keyword>
<name>A0AAU9KYJ0_9STRA</name>
<feature type="compositionally biased region" description="Low complexity" evidence="2">
    <location>
        <begin position="1542"/>
        <end position="1567"/>
    </location>
</feature>
<evidence type="ECO:0000256" key="1">
    <source>
        <dbReference type="SAM" id="Coils"/>
    </source>
</evidence>
<comment type="caution">
    <text evidence="3">The sequence shown here is derived from an EMBL/GenBank/DDBJ whole genome shotgun (WGS) entry which is preliminary data.</text>
</comment>